<feature type="transmembrane region" description="Helical" evidence="7">
    <location>
        <begin position="429"/>
        <end position="447"/>
    </location>
</feature>
<feature type="transmembrane region" description="Helical" evidence="7">
    <location>
        <begin position="125"/>
        <end position="147"/>
    </location>
</feature>
<feature type="transmembrane region" description="Helical" evidence="7">
    <location>
        <begin position="154"/>
        <end position="179"/>
    </location>
</feature>
<dbReference type="Proteomes" id="UP001081071">
    <property type="component" value="Unassembled WGS sequence"/>
</dbReference>
<evidence type="ECO:0000256" key="5">
    <source>
        <dbReference type="ARBA" id="ARBA00022989"/>
    </source>
</evidence>
<evidence type="ECO:0000256" key="4">
    <source>
        <dbReference type="ARBA" id="ARBA00022970"/>
    </source>
</evidence>
<keyword evidence="10" id="KW-1185">Reference proteome</keyword>
<accession>A0ABT4MEE4</accession>
<keyword evidence="6 7" id="KW-0472">Membrane</keyword>
<dbReference type="InterPro" id="IPR004840">
    <property type="entry name" value="Amino_acid_permease_CS"/>
</dbReference>
<feature type="transmembrane region" description="Helical" evidence="7">
    <location>
        <begin position="20"/>
        <end position="41"/>
    </location>
</feature>
<gene>
    <name evidence="9" type="ORF">O4220_12680</name>
</gene>
<name>A0ABT4MEE4_9NOCA</name>
<evidence type="ECO:0000256" key="3">
    <source>
        <dbReference type="ARBA" id="ARBA00022692"/>
    </source>
</evidence>
<organism evidence="9 10">
    <name type="scientific">Rhodococcus ruber</name>
    <dbReference type="NCBI Taxonomy" id="1830"/>
    <lineage>
        <taxon>Bacteria</taxon>
        <taxon>Bacillati</taxon>
        <taxon>Actinomycetota</taxon>
        <taxon>Actinomycetes</taxon>
        <taxon>Mycobacteriales</taxon>
        <taxon>Nocardiaceae</taxon>
        <taxon>Rhodococcus</taxon>
    </lineage>
</organism>
<feature type="transmembrane region" description="Helical" evidence="7">
    <location>
        <begin position="332"/>
        <end position="353"/>
    </location>
</feature>
<keyword evidence="4" id="KW-0029">Amino-acid transport</keyword>
<proteinExistence type="predicted"/>
<sequence>MAQIADRSNTLKPGLKQRHLTMLSLGGVIGAGLFVGSSAIINQAGPLAFVTYAITGLIVLLVMRMLGEMAAAKPCTGSFTDYARMAYGRFAGFSTGWLYWYFWVIVVGFEAVVGGQMINKWVPSIPVWAIALALMIIMTGINMLSVGSFGEAEYWFAGIKVVAIVAFIAVAALFAFGIWPGSSLTFANMTDHGGLLPNGLGTLFVGVVVVIFSMTGVEVVTIAAAESAEPAKAIRKAVNSVVFRILAFFVISTFLIVMIVPWSDVVPGESPFVAALDRIGIPGSADLLNLVILVAVLSVLNSGLYTASRLLFVMGSRGDAPQWMTTTNSRGVPVKGILSCTIVGYGCVVLSALYPDTVFLFLINASGAVFLFVYFMICISELRLRRRWEKESPGILEFRMWLYPVLPLIVTAAIVAVLVSMGLREQNRIELFQGIAVWVALSIIYLLRRKFGNLRNDDVIDGRLDSTTPSKPSTDTPAVN</sequence>
<reference evidence="9" key="1">
    <citation type="submission" date="2022-12" db="EMBL/GenBank/DDBJ databases">
        <authorList>
            <person name="Krivoruchko A.V."/>
            <person name="Elkin A."/>
        </authorList>
    </citation>
    <scope>NUCLEOTIDE SEQUENCE</scope>
    <source>
        <strain evidence="9">IEGM 1391</strain>
    </source>
</reference>
<feature type="transmembrane region" description="Helical" evidence="7">
    <location>
        <begin position="241"/>
        <end position="262"/>
    </location>
</feature>
<keyword evidence="5 7" id="KW-1133">Transmembrane helix</keyword>
<feature type="domain" description="Amino acid permease/ SLC12A" evidence="8">
    <location>
        <begin position="19"/>
        <end position="452"/>
    </location>
</feature>
<evidence type="ECO:0000256" key="6">
    <source>
        <dbReference type="ARBA" id="ARBA00023136"/>
    </source>
</evidence>
<evidence type="ECO:0000256" key="1">
    <source>
        <dbReference type="ARBA" id="ARBA00004141"/>
    </source>
</evidence>
<dbReference type="EMBL" id="JAPWIJ010000005">
    <property type="protein sequence ID" value="MCZ4519371.1"/>
    <property type="molecule type" value="Genomic_DNA"/>
</dbReference>
<feature type="transmembrane region" description="Helical" evidence="7">
    <location>
        <begin position="199"/>
        <end position="220"/>
    </location>
</feature>
<evidence type="ECO:0000256" key="7">
    <source>
        <dbReference type="SAM" id="Phobius"/>
    </source>
</evidence>
<dbReference type="RefSeq" id="WP_269604713.1">
    <property type="nucleotide sequence ID" value="NZ_JAPWIJ010000005.1"/>
</dbReference>
<evidence type="ECO:0000313" key="9">
    <source>
        <dbReference type="EMBL" id="MCZ4519371.1"/>
    </source>
</evidence>
<protein>
    <submittedName>
        <fullName evidence="9">Amino acid permease</fullName>
    </submittedName>
</protein>
<feature type="transmembrane region" description="Helical" evidence="7">
    <location>
        <begin position="87"/>
        <end position="113"/>
    </location>
</feature>
<feature type="transmembrane region" description="Helical" evidence="7">
    <location>
        <begin position="400"/>
        <end position="423"/>
    </location>
</feature>
<feature type="transmembrane region" description="Helical" evidence="7">
    <location>
        <begin position="359"/>
        <end position="379"/>
    </location>
</feature>
<feature type="transmembrane region" description="Helical" evidence="7">
    <location>
        <begin position="287"/>
        <end position="312"/>
    </location>
</feature>
<comment type="subcellular location">
    <subcellularLocation>
        <location evidence="1">Membrane</location>
        <topology evidence="1">Multi-pass membrane protein</topology>
    </subcellularLocation>
</comment>
<evidence type="ECO:0000256" key="2">
    <source>
        <dbReference type="ARBA" id="ARBA00022448"/>
    </source>
</evidence>
<dbReference type="PROSITE" id="PS00218">
    <property type="entry name" value="AMINO_ACID_PERMEASE_1"/>
    <property type="match status" value="1"/>
</dbReference>
<comment type="caution">
    <text evidence="9">The sequence shown here is derived from an EMBL/GenBank/DDBJ whole genome shotgun (WGS) entry which is preliminary data.</text>
</comment>
<evidence type="ECO:0000259" key="8">
    <source>
        <dbReference type="Pfam" id="PF00324"/>
    </source>
</evidence>
<dbReference type="Gene3D" id="1.20.1740.10">
    <property type="entry name" value="Amino acid/polyamine transporter I"/>
    <property type="match status" value="1"/>
</dbReference>
<evidence type="ECO:0000313" key="10">
    <source>
        <dbReference type="Proteomes" id="UP001081071"/>
    </source>
</evidence>
<keyword evidence="2" id="KW-0813">Transport</keyword>
<dbReference type="InterPro" id="IPR004841">
    <property type="entry name" value="AA-permease/SLC12A_dom"/>
</dbReference>
<dbReference type="PANTHER" id="PTHR43495:SF5">
    <property type="entry name" value="GAMMA-AMINOBUTYRIC ACID PERMEASE"/>
    <property type="match status" value="1"/>
</dbReference>
<dbReference type="PIRSF" id="PIRSF006060">
    <property type="entry name" value="AA_transporter"/>
    <property type="match status" value="1"/>
</dbReference>
<feature type="transmembrane region" description="Helical" evidence="7">
    <location>
        <begin position="47"/>
        <end position="66"/>
    </location>
</feature>
<dbReference type="Pfam" id="PF00324">
    <property type="entry name" value="AA_permease"/>
    <property type="match status" value="1"/>
</dbReference>
<dbReference type="PANTHER" id="PTHR43495">
    <property type="entry name" value="GABA PERMEASE"/>
    <property type="match status" value="1"/>
</dbReference>
<keyword evidence="3 7" id="KW-0812">Transmembrane</keyword>